<organism evidence="4 5">
    <name type="scientific">Tritrichomonas musculus</name>
    <dbReference type="NCBI Taxonomy" id="1915356"/>
    <lineage>
        <taxon>Eukaryota</taxon>
        <taxon>Metamonada</taxon>
        <taxon>Parabasalia</taxon>
        <taxon>Tritrichomonadida</taxon>
        <taxon>Tritrichomonadidae</taxon>
        <taxon>Tritrichomonas</taxon>
    </lineage>
</organism>
<reference evidence="4 5" key="1">
    <citation type="submission" date="2024-04" db="EMBL/GenBank/DDBJ databases">
        <title>Tritrichomonas musculus Genome.</title>
        <authorList>
            <person name="Alves-Ferreira E."/>
            <person name="Grigg M."/>
            <person name="Lorenzi H."/>
            <person name="Galac M."/>
        </authorList>
    </citation>
    <scope>NUCLEOTIDE SEQUENCE [LARGE SCALE GENOMIC DNA]</scope>
    <source>
        <strain evidence="4 5">EAF2021</strain>
    </source>
</reference>
<comment type="similarity">
    <text evidence="1">Belongs to the VPS13 family.</text>
</comment>
<protein>
    <recommendedName>
        <fullName evidence="3">Chorein N-terminal domain-containing protein</fullName>
    </recommendedName>
</protein>
<dbReference type="InterPro" id="IPR008999">
    <property type="entry name" value="Actin-crosslinking"/>
</dbReference>
<accession>A0ABR2GRE7</accession>
<dbReference type="PANTHER" id="PTHR16166:SF93">
    <property type="entry name" value="INTERMEMBRANE LIPID TRANSFER PROTEIN VPS13"/>
    <property type="match status" value="1"/>
</dbReference>
<evidence type="ECO:0000313" key="5">
    <source>
        <dbReference type="Proteomes" id="UP001470230"/>
    </source>
</evidence>
<dbReference type="Proteomes" id="UP001470230">
    <property type="component" value="Unassembled WGS sequence"/>
</dbReference>
<name>A0ABR2GRE7_9EUKA</name>
<dbReference type="CDD" id="cd00257">
    <property type="entry name" value="beta-trefoil_FSCN-like"/>
    <property type="match status" value="1"/>
</dbReference>
<dbReference type="Pfam" id="PF12624">
    <property type="entry name" value="VPS13_N"/>
    <property type="match status" value="1"/>
</dbReference>
<evidence type="ECO:0000259" key="3">
    <source>
        <dbReference type="Pfam" id="PF12624"/>
    </source>
</evidence>
<dbReference type="SUPFAM" id="SSF50405">
    <property type="entry name" value="Actin-crosslinking proteins"/>
    <property type="match status" value="1"/>
</dbReference>
<keyword evidence="2" id="KW-0813">Transport</keyword>
<keyword evidence="5" id="KW-1185">Reference proteome</keyword>
<sequence>MPSIFEKIALKVLSHYLDNYINLIQSSQLKLALATGNAELNNVSIKSTALSVHHLPFTVTSGIIQSIKLHFPWKSLKKEPCIIEIDGIHIIANFSKDVQLKSELEIKESVLKELEDAGLSDEKVKNVLFQGTISQVISNIIIRVKNVHIRVEMSTPDPNTFFAFGVMFKQIECFSIGEKGEQTFVQPDANIAKRIQIQDFSIYADPQPEKIEVPTSLDKIEEYLQIRDKEKHEYILDSFSFSSDYIMTKNGLQTHSKMANQIDQIYFKVTQRQMAFFGEYTFQFNSFSLRQKYSIFGRPNHPPTEDDDGTKLALKWWHFLHQCTIEKRYPNRINIPDSILILKTRSSYYNIWKIRQSMSIQDFKRNLNYSKLKKIEEKLPLNSILFLRNYSNYRISKEKASKTKLVLDKSDLDILTSSTVFETSADISLLINKIKVKIYENAGDAKPILTFAAHELDSKFIQSLDKTLNLTVVCKSLKIYSIEKVIFHQDSIDRSSFEVNYQFDPKKKEEKVDIVASQPFINIDLKFLYKLKLMLYDDGFNKCPSSSSFSFSRTIADLVTEEANKCTPFMIHKGQYADVILQKKCDEFSFMKLKMKLLSPTVKIQGARLSFQMKEIDLESFPIHERFANQVETLYFDYLLKCTDFTIGLGENEILKPVTIDLNFGVLIAPVEWLDKFRMALNISSIAVVFNKESFSEIISGIGQLLKLSQDFEQTETGKVLAQKLETPKSSYIENLNMENLSTNYATKVSITFNNISLELDTVGRFDILNFETQIAVGSNGLGLNLRVKNIICNSLENKYIFFDVNENESENHFLKENNAIVCQFTLFFDKAMKLNMSVNSPTIIIDFGWIESTLDFFKCADIKSLILSHPPQPLILNEADIDIIESVMTNSIEFQLLKPTFKAILPAFNKFKDDVELTLNLDYITFGQTDNQSNGKKSMLLKMPTFSFEWKKRLTATINNFSVLIGEKISLYCDGLTVFDILENKTNIDIKSLKQKEDDSFIDLKIGKDKIETTINDFNLIFDINSYMIPELVLSLLKSSAIAKIISSFIDETEIAQLKKVEEEESSKTKTKKSVVLNVPNANVVLIDNEIKLDSHLAGTFTISPQINHAFFSELTIFFSEKELDFAPILNKVSLEFGLREKNLIFSLDKTKAFISPSDVIDTMNFVNKIMKLFSDFSHQLDYSKSNFEEEINKAAKSNPIESVCIANNQVVLEFCEDNRIAEIQYPFVRLTINPNSAKASLKQEPSFLLLSFQIEIFNKTTQRWDLLIEPLKIYLSFSDTKHYNIEIKDRLNIVVSHAILNQICQFKFERQSINNNNVLPCFIIENNTREICEFVFKNENDNIMIPPQCISALRKVEPFKFMGMTIDPLNFYSPQFISNKYSLSIFFKGKERFISISSPLLLKNKSNINLLYQEKHTGNVVELYARSITPLFKLAAEFGIYGKNPKQTPQAINLFKLKERSKIYIPVFVEDKTFYFFLSIKFSNKRGIVMLTLTPNYKIRNNYKLPIIFTVDAMYQKITIQGKSTEYLNHAGFDSSFNFFIEANDHVSQSSKLELKNNTFIPVTFTPNSAFSLRYDNGIITLQPPLLAKNLTDLPVTIFDYQNNQIVTLQTKNSEDFIGPPDFFKDGKIQLSIQIEGYEKSELFDATIGHQKIFLKSLSSDFYIPIALLFSMGATGIIHLRIDHLVYIRNESIEKLQFQPVNSDQKYKLEIDPEQTKAVLLGTTDLKFMFNIENNENEIEINLRNTFENRNQFATLTMDQAILSVDFQTSSTLAGHFVVIKDCVFPQPLVLTNLLGEKNPVEQIDVVVHCGFPSQIIIKPMSTGIISSRDLVGQNLKVYCYTQCFEVDLTKFTEVRHETIETEEIKIDIYFKLVCLENGSHMIIVSNEVENKVNRFNLLSIHEISFGLAIPFISVNFIDDQMRELSLIGFQNTSIKCQFTKDTVEMLLQIDLFQIDDMYPDTIVPVAVFNSSPPFISLRMIKENANMIFDLIELKLKPLTFYIDINYIAELFNFFTTIKMKEKDDTIDVKASSNKSSIPILIKQIYIDKVNLNVSASSQTGRPTFHPFPYEFILDYIPSVTDVNLGRKEFNKTDLSSDNKVLKKMLKDYYNPLVRDIKSLVAARSFAFVFKGISNAFHKIGDSSKIDVSFNQEKGKVIQRSFQSFGKGILNGVTGIVMKPVKGLKKDGAKGFFVGLGKGVSGIITDPVAGLIDAGAGIIDEVKNSLSESRDSMRFPRVFNNIQVQEYDNIGAICQLQYQRYVKNYEDKFVYFVNGNDKFIGITQTNIAYLVPNDQKKNPSKKFAVKKLRSIADIKNVSPFEKDLIIMFNDESVIEINCQSTEIAEMASKIVVSRSYYSNYRNNTASMSKMASSDLSSSTEIEEKEIKEQQLQKQKDAIIKDGFYSIKCSNGKFWSNDKEFLPLLANRDKAKGWEKFQITNNDDGTISFLSNKNKKYVKVGNSTKLFASSTTIGTDEKFSVNPVGENRFNFISMKTGQYVSADRNKLTALYANRTEAKGWERFELIPRD</sequence>
<evidence type="ECO:0000256" key="1">
    <source>
        <dbReference type="ARBA" id="ARBA00006545"/>
    </source>
</evidence>
<comment type="caution">
    <text evidence="4">The sequence shown here is derived from an EMBL/GenBank/DDBJ whole genome shotgun (WGS) entry which is preliminary data.</text>
</comment>
<gene>
    <name evidence="4" type="ORF">M9Y10_037743</name>
</gene>
<evidence type="ECO:0000313" key="4">
    <source>
        <dbReference type="EMBL" id="KAK8836484.1"/>
    </source>
</evidence>
<dbReference type="InterPro" id="IPR026847">
    <property type="entry name" value="VPS13"/>
</dbReference>
<proteinExistence type="inferred from homology"/>
<dbReference type="EMBL" id="JAPFFF010000065">
    <property type="protein sequence ID" value="KAK8836484.1"/>
    <property type="molecule type" value="Genomic_DNA"/>
</dbReference>
<dbReference type="PANTHER" id="PTHR16166">
    <property type="entry name" value="VACUOLAR PROTEIN SORTING-ASSOCIATED PROTEIN VPS13"/>
    <property type="match status" value="1"/>
</dbReference>
<dbReference type="InterPro" id="IPR026854">
    <property type="entry name" value="VPS13_N"/>
</dbReference>
<dbReference type="Gene3D" id="2.80.10.50">
    <property type="match status" value="2"/>
</dbReference>
<feature type="domain" description="Chorein N-terminal" evidence="3">
    <location>
        <begin position="4"/>
        <end position="411"/>
    </location>
</feature>
<evidence type="ECO:0000256" key="2">
    <source>
        <dbReference type="ARBA" id="ARBA00022448"/>
    </source>
</evidence>